<keyword evidence="11" id="KW-0028">Amino-acid biosynthesis</keyword>
<dbReference type="Proteomes" id="UP000219546">
    <property type="component" value="Unassembled WGS sequence"/>
</dbReference>
<dbReference type="GO" id="GO:0004359">
    <property type="term" value="F:glutaminase activity"/>
    <property type="evidence" value="ECO:0007669"/>
    <property type="project" value="RHEA"/>
</dbReference>
<feature type="binding site" evidence="11">
    <location>
        <position position="219"/>
    </location>
    <ligand>
        <name>L-glutamine</name>
        <dbReference type="ChEBI" id="CHEBI:58359"/>
    </ligand>
</feature>
<dbReference type="NCBIfam" id="NF009475">
    <property type="entry name" value="PRK12838.1"/>
    <property type="match status" value="1"/>
</dbReference>
<dbReference type="InterPro" id="IPR002474">
    <property type="entry name" value="CarbamoylP_synth_ssu_N"/>
</dbReference>
<dbReference type="GO" id="GO:0005524">
    <property type="term" value="F:ATP binding"/>
    <property type="evidence" value="ECO:0007669"/>
    <property type="project" value="UniProtKB-UniRule"/>
</dbReference>
<keyword evidence="8 11" id="KW-0665">Pyrimidine biosynthesis</keyword>
<dbReference type="SUPFAM" id="SSF52021">
    <property type="entry name" value="Carbamoyl phosphate synthetase, small subunit N-terminal domain"/>
    <property type="match status" value="1"/>
</dbReference>
<evidence type="ECO:0000256" key="3">
    <source>
        <dbReference type="ARBA" id="ARBA00007800"/>
    </source>
</evidence>
<comment type="pathway">
    <text evidence="1 11">Pyrimidine metabolism; UMP biosynthesis via de novo pathway; (S)-dihydroorotate from bicarbonate: step 1/3.</text>
</comment>
<dbReference type="UniPathway" id="UPA00070">
    <property type="reaction ID" value="UER00115"/>
</dbReference>
<evidence type="ECO:0000256" key="9">
    <source>
        <dbReference type="ARBA" id="ARBA00048816"/>
    </source>
</evidence>
<dbReference type="GO" id="GO:0044205">
    <property type="term" value="P:'de novo' UMP biosynthetic process"/>
    <property type="evidence" value="ECO:0007669"/>
    <property type="project" value="UniProtKB-UniRule"/>
</dbReference>
<keyword evidence="14" id="KW-1185">Reference proteome</keyword>
<comment type="subunit">
    <text evidence="11">Composed of two chains; the small (or glutamine) chain promotes the hydrolysis of glutamine to ammonia, which is used by the large (or ammonia) chain to synthesize carbamoyl phosphate. Tetramer of heterodimers (alpha,beta)4.</text>
</comment>
<dbReference type="PANTHER" id="PTHR43418:SF7">
    <property type="entry name" value="CARBAMOYL-PHOSPHATE SYNTHASE SMALL CHAIN"/>
    <property type="match status" value="1"/>
</dbReference>
<sequence length="362" mass="40213">MKKKLVLENGIVMHGEGFGYESESYGEVVFQTGMTGYQEVLTDPSYCGQIVVMTYPLIGNYGINRDDMESFKPHIQALIVKENCDLPSHWKQKWSIDEYLKLHQIPGLSGIDTRMLTRIIREHGSLKAAIVNADADEKAILESLKTRHWPTDQVAQVSTRTPYPSPGKGKRVVVVDFGMKHNILSELNERDANVLVVPHTITSAEILQLMPDGVVLSNGPGDPVDVPHAIAMIQGILGKIPVFGICLGHQLLALASGANTYKLKFGHRGANHPVKDLRHDKVYITSQNHGYAVDLDSLENTDLELTHIAVNDGTVEGVRHKIYPAFSVQYHPESSPGPDDSRYLFDEFMELIEMTHTGRILA</sequence>
<dbReference type="Pfam" id="PF00988">
    <property type="entry name" value="CPSase_sm_chain"/>
    <property type="match status" value="1"/>
</dbReference>
<dbReference type="PRINTS" id="PR00099">
    <property type="entry name" value="CPSGATASE"/>
</dbReference>
<keyword evidence="7 11" id="KW-0315">Glutamine amidotransferase</keyword>
<dbReference type="GO" id="GO:0006541">
    <property type="term" value="P:glutamine metabolic process"/>
    <property type="evidence" value="ECO:0007669"/>
    <property type="project" value="InterPro"/>
</dbReference>
<accession>A0A285D2T9</accession>
<evidence type="ECO:0000256" key="5">
    <source>
        <dbReference type="ARBA" id="ARBA00022741"/>
    </source>
</evidence>
<dbReference type="OrthoDB" id="9804328at2"/>
<keyword evidence="4 11" id="KW-0436">Ligase</keyword>
<dbReference type="AlphaFoldDB" id="A0A285D2T9"/>
<dbReference type="PRINTS" id="PR00097">
    <property type="entry name" value="ANTSNTHASEII"/>
</dbReference>
<dbReference type="InterPro" id="IPR035686">
    <property type="entry name" value="CPSase_GATase1"/>
</dbReference>
<keyword evidence="6 11" id="KW-0067">ATP-binding</keyword>
<dbReference type="FunFam" id="3.50.30.20:FF:000001">
    <property type="entry name" value="Carbamoyl-phosphate synthase small chain"/>
    <property type="match status" value="1"/>
</dbReference>
<feature type="active site" evidence="11">
    <location>
        <position position="331"/>
    </location>
</feature>
<dbReference type="PANTHER" id="PTHR43418">
    <property type="entry name" value="MULTIFUNCTIONAL TRYPTOPHAN BIOSYNTHESIS PROTEIN-RELATED"/>
    <property type="match status" value="1"/>
</dbReference>
<dbReference type="EMBL" id="OAOP01000007">
    <property type="protein sequence ID" value="SNX73503.1"/>
    <property type="molecule type" value="Genomic_DNA"/>
</dbReference>
<dbReference type="GO" id="GO:0006207">
    <property type="term" value="P:'de novo' pyrimidine nucleobase biosynthetic process"/>
    <property type="evidence" value="ECO:0007669"/>
    <property type="project" value="InterPro"/>
</dbReference>
<evidence type="ECO:0000256" key="6">
    <source>
        <dbReference type="ARBA" id="ARBA00022840"/>
    </source>
</evidence>
<dbReference type="InterPro" id="IPR029062">
    <property type="entry name" value="Class_I_gatase-like"/>
</dbReference>
<keyword evidence="5 11" id="KW-0547">Nucleotide-binding</keyword>
<dbReference type="FunFam" id="3.40.50.880:FF:000029">
    <property type="entry name" value="Carbamoyl-phosphate synthase small chain"/>
    <property type="match status" value="1"/>
</dbReference>
<evidence type="ECO:0000256" key="11">
    <source>
        <dbReference type="HAMAP-Rule" id="MF_01209"/>
    </source>
</evidence>
<dbReference type="Gene3D" id="3.40.50.880">
    <property type="match status" value="1"/>
</dbReference>
<comment type="catalytic activity">
    <reaction evidence="9 11">
        <text>hydrogencarbonate + L-glutamine + 2 ATP + H2O = carbamoyl phosphate + L-glutamate + 2 ADP + phosphate + 2 H(+)</text>
        <dbReference type="Rhea" id="RHEA:18633"/>
        <dbReference type="ChEBI" id="CHEBI:15377"/>
        <dbReference type="ChEBI" id="CHEBI:15378"/>
        <dbReference type="ChEBI" id="CHEBI:17544"/>
        <dbReference type="ChEBI" id="CHEBI:29985"/>
        <dbReference type="ChEBI" id="CHEBI:30616"/>
        <dbReference type="ChEBI" id="CHEBI:43474"/>
        <dbReference type="ChEBI" id="CHEBI:58228"/>
        <dbReference type="ChEBI" id="CHEBI:58359"/>
        <dbReference type="ChEBI" id="CHEBI:456216"/>
        <dbReference type="EC" id="6.3.5.5"/>
    </reaction>
</comment>
<dbReference type="CDD" id="cd01744">
    <property type="entry name" value="GATase1_CPSase"/>
    <property type="match status" value="1"/>
</dbReference>
<dbReference type="Gene3D" id="3.50.30.20">
    <property type="entry name" value="Carbamoyl-phosphate synthase small subunit, N-terminal domain"/>
    <property type="match status" value="1"/>
</dbReference>
<feature type="active site" evidence="11">
    <location>
        <position position="333"/>
    </location>
</feature>
<reference evidence="13 14" key="1">
    <citation type="submission" date="2017-08" db="EMBL/GenBank/DDBJ databases">
        <authorList>
            <person name="de Groot N.N."/>
        </authorList>
    </citation>
    <scope>NUCLEOTIDE SEQUENCE [LARGE SCALE GENOMIC DNA]</scope>
    <source>
        <strain evidence="13 14">JC228</strain>
    </source>
</reference>
<comment type="catalytic activity">
    <reaction evidence="10 11">
        <text>L-glutamine + H2O = L-glutamate + NH4(+)</text>
        <dbReference type="Rhea" id="RHEA:15889"/>
        <dbReference type="ChEBI" id="CHEBI:15377"/>
        <dbReference type="ChEBI" id="CHEBI:28938"/>
        <dbReference type="ChEBI" id="CHEBI:29985"/>
        <dbReference type="ChEBI" id="CHEBI:58359"/>
    </reaction>
</comment>
<dbReference type="Pfam" id="PF00117">
    <property type="entry name" value="GATase"/>
    <property type="match status" value="1"/>
</dbReference>
<feature type="binding site" evidence="11">
    <location>
        <position position="45"/>
    </location>
    <ligand>
        <name>L-glutamine</name>
        <dbReference type="ChEBI" id="CHEBI:58359"/>
    </ligand>
</feature>
<dbReference type="InterPro" id="IPR036480">
    <property type="entry name" value="CarbP_synth_ssu_N_sf"/>
</dbReference>
<gene>
    <name evidence="11" type="primary">carA</name>
    <name evidence="13" type="ORF">SAMN05877753_10797</name>
</gene>
<evidence type="ECO:0000313" key="13">
    <source>
        <dbReference type="EMBL" id="SNX73503.1"/>
    </source>
</evidence>
<dbReference type="GO" id="GO:0006526">
    <property type="term" value="P:L-arginine biosynthetic process"/>
    <property type="evidence" value="ECO:0007669"/>
    <property type="project" value="UniProtKB-UniRule"/>
</dbReference>
<dbReference type="InterPro" id="IPR050472">
    <property type="entry name" value="Anth_synth/Amidotransfase"/>
</dbReference>
<dbReference type="RefSeq" id="WP_097159521.1">
    <property type="nucleotide sequence ID" value="NZ_JBEPMQ010000007.1"/>
</dbReference>
<feature type="binding site" evidence="11">
    <location>
        <position position="290"/>
    </location>
    <ligand>
        <name>L-glutamine</name>
        <dbReference type="ChEBI" id="CHEBI:58359"/>
    </ligand>
</feature>
<evidence type="ECO:0000256" key="1">
    <source>
        <dbReference type="ARBA" id="ARBA00004812"/>
    </source>
</evidence>
<dbReference type="SUPFAM" id="SSF52317">
    <property type="entry name" value="Class I glutamine amidotransferase-like"/>
    <property type="match status" value="1"/>
</dbReference>
<comment type="pathway">
    <text evidence="2 11">Amino-acid biosynthesis; L-arginine biosynthesis; carbamoyl phosphate from bicarbonate: step 1/1.</text>
</comment>
<feature type="active site" description="Nucleophile" evidence="11">
    <location>
        <position position="246"/>
    </location>
</feature>
<feature type="binding site" evidence="11">
    <location>
        <position position="291"/>
    </location>
    <ligand>
        <name>L-glutamine</name>
        <dbReference type="ChEBI" id="CHEBI:58359"/>
    </ligand>
</feature>
<evidence type="ECO:0000256" key="7">
    <source>
        <dbReference type="ARBA" id="ARBA00022962"/>
    </source>
</evidence>
<dbReference type="SMART" id="SM01097">
    <property type="entry name" value="CPSase_sm_chain"/>
    <property type="match status" value="1"/>
</dbReference>
<protein>
    <recommendedName>
        <fullName evidence="11">Carbamoyl phosphate synthase small chain</fullName>
        <ecNumber evidence="11">6.3.5.5</ecNumber>
    </recommendedName>
    <alternativeName>
        <fullName evidence="11">Carbamoyl phosphate synthetase glutamine chain</fullName>
    </alternativeName>
</protein>
<name>A0A285D2T9_9BACI</name>
<feature type="binding site" evidence="11">
    <location>
        <position position="221"/>
    </location>
    <ligand>
        <name>L-glutamine</name>
        <dbReference type="ChEBI" id="CHEBI:58359"/>
    </ligand>
</feature>
<evidence type="ECO:0000256" key="2">
    <source>
        <dbReference type="ARBA" id="ARBA00005077"/>
    </source>
</evidence>
<keyword evidence="11" id="KW-0055">Arginine biosynthesis</keyword>
<dbReference type="PROSITE" id="PS51273">
    <property type="entry name" value="GATASE_TYPE_1"/>
    <property type="match status" value="1"/>
</dbReference>
<comment type="similarity">
    <text evidence="3 11">Belongs to the CarA family.</text>
</comment>
<dbReference type="InterPro" id="IPR006274">
    <property type="entry name" value="CarbamoylP_synth_ssu"/>
</dbReference>
<dbReference type="UniPathway" id="UPA00068">
    <property type="reaction ID" value="UER00171"/>
</dbReference>
<evidence type="ECO:0000259" key="12">
    <source>
        <dbReference type="SMART" id="SM01097"/>
    </source>
</evidence>
<feature type="binding site" evidence="11">
    <location>
        <position position="250"/>
    </location>
    <ligand>
        <name>L-glutamine</name>
        <dbReference type="ChEBI" id="CHEBI:58359"/>
    </ligand>
</feature>
<feature type="binding site" evidence="11">
    <location>
        <position position="288"/>
    </location>
    <ligand>
        <name>L-glutamine</name>
        <dbReference type="ChEBI" id="CHEBI:58359"/>
    </ligand>
</feature>
<dbReference type="EC" id="6.3.5.5" evidence="11"/>
<dbReference type="HAMAP" id="MF_01209">
    <property type="entry name" value="CPSase_S_chain"/>
    <property type="match status" value="1"/>
</dbReference>
<dbReference type="PRINTS" id="PR00096">
    <property type="entry name" value="GATASE"/>
</dbReference>
<feature type="domain" description="Carbamoyl-phosphate synthase small subunit N-terminal" evidence="12">
    <location>
        <begin position="1"/>
        <end position="131"/>
    </location>
</feature>
<dbReference type="NCBIfam" id="TIGR01368">
    <property type="entry name" value="CPSaseIIsmall"/>
    <property type="match status" value="1"/>
</dbReference>
<evidence type="ECO:0000256" key="8">
    <source>
        <dbReference type="ARBA" id="ARBA00022975"/>
    </source>
</evidence>
<dbReference type="InterPro" id="IPR017926">
    <property type="entry name" value="GATASE"/>
</dbReference>
<evidence type="ECO:0000256" key="10">
    <source>
        <dbReference type="ARBA" id="ARBA00049285"/>
    </source>
</evidence>
<evidence type="ECO:0000313" key="14">
    <source>
        <dbReference type="Proteomes" id="UP000219546"/>
    </source>
</evidence>
<dbReference type="GO" id="GO:0004088">
    <property type="term" value="F:carbamoyl-phosphate synthase (glutamine-hydrolyzing) activity"/>
    <property type="evidence" value="ECO:0007669"/>
    <property type="project" value="UniProtKB-UniRule"/>
</dbReference>
<organism evidence="13 14">
    <name type="scientific">Bacillus oleivorans</name>
    <dbReference type="NCBI Taxonomy" id="1448271"/>
    <lineage>
        <taxon>Bacteria</taxon>
        <taxon>Bacillati</taxon>
        <taxon>Bacillota</taxon>
        <taxon>Bacilli</taxon>
        <taxon>Bacillales</taxon>
        <taxon>Bacillaceae</taxon>
        <taxon>Bacillus</taxon>
    </lineage>
</organism>
<feature type="binding site" evidence="11">
    <location>
        <position position="247"/>
    </location>
    <ligand>
        <name>L-glutamine</name>
        <dbReference type="ChEBI" id="CHEBI:58359"/>
    </ligand>
</feature>
<proteinExistence type="inferred from homology"/>
<comment type="function">
    <text evidence="11">Small subunit of the glutamine-dependent carbamoyl phosphate synthetase (CPSase). CPSase catalyzes the formation of carbamoyl phosphate from the ammonia moiety of glutamine, carbonate, and phosphate donated by ATP, constituting the first step of 2 biosynthetic pathways, one leading to arginine and/or urea and the other to pyrimidine nucleotides. The small subunit (glutamine amidotransferase) binds and cleaves glutamine to supply the large subunit with the substrate ammonia.</text>
</comment>
<evidence type="ECO:0000256" key="4">
    <source>
        <dbReference type="ARBA" id="ARBA00022598"/>
    </source>
</evidence>
<feature type="region of interest" description="CPSase" evidence="11">
    <location>
        <begin position="1"/>
        <end position="170"/>
    </location>
</feature>